<evidence type="ECO:0000313" key="4">
    <source>
        <dbReference type="Proteomes" id="UP000037822"/>
    </source>
</evidence>
<keyword evidence="4" id="KW-1185">Reference proteome</keyword>
<dbReference type="OrthoDB" id="9795869at2"/>
<dbReference type="InterPro" id="IPR027372">
    <property type="entry name" value="Phytase-like_dom"/>
</dbReference>
<evidence type="ECO:0000256" key="1">
    <source>
        <dbReference type="SAM" id="SignalP"/>
    </source>
</evidence>
<feature type="chain" id="PRO_5005855556" evidence="1">
    <location>
        <begin position="20"/>
        <end position="454"/>
    </location>
</feature>
<dbReference type="Pfam" id="PF13449">
    <property type="entry name" value="Phytase-like"/>
    <property type="match status" value="1"/>
</dbReference>
<accession>A0A0N0MBB3</accession>
<feature type="domain" description="Phytase-like" evidence="2">
    <location>
        <begin position="89"/>
        <end position="425"/>
    </location>
</feature>
<keyword evidence="1" id="KW-0732">Signal</keyword>
<feature type="signal peptide" evidence="1">
    <location>
        <begin position="1"/>
        <end position="19"/>
    </location>
</feature>
<gene>
    <name evidence="3" type="ORF">AE618_17500</name>
</gene>
<dbReference type="Proteomes" id="UP000037822">
    <property type="component" value="Unassembled WGS sequence"/>
</dbReference>
<sequence length="454" mass="49029">MRLPLIAAMLLSSTILAGAQDAQKEFPAKLVGQAILPANTMVAAPADAPADLKISGKFVTPGKRVEAVGSVMGTSGGRPTGLSTPFQGQPVQGFSGIRSLGNSEFLVLTDNGFGSKANSPDAALFFHRLKADFATGAIERLSTTFLHDPDKKVPFRIVHEGTEKRYLTGADFDPESIQPIGGKYWIGEEFGPYLIRVDATGKVEAVFETMVDGKPVRSPDHYAVTTPGAPDAALPVPFTARRSKGYEGMAQSPDGRFLYPLLEGPLWNTETKANEQVDGKDALRILEFDVAAEKWTGRSWFFPLENKVNAIGDFNMIDATTALIIERDNGEGTADKACAAGQRGPDCFHDLAKFKRIVKIEMTDANVGKSVRKIGYIDLMKIADPDKKARQGAIDGVLPFPFFTIENVDVVDRANGIIVVGNDNNLPFSSSRDPKKADDNELVLLSVKDLLDAK</sequence>
<evidence type="ECO:0000259" key="2">
    <source>
        <dbReference type="Pfam" id="PF13449"/>
    </source>
</evidence>
<protein>
    <submittedName>
        <fullName evidence="3">Glycerophosphodiester phosphodiesterase</fullName>
    </submittedName>
</protein>
<dbReference type="AlphaFoldDB" id="A0A0N0MBB3"/>
<dbReference type="PATRIC" id="fig|1526658.3.peg.250"/>
<organism evidence="3 4">
    <name type="scientific">Bosea vaviloviae</name>
    <dbReference type="NCBI Taxonomy" id="1526658"/>
    <lineage>
        <taxon>Bacteria</taxon>
        <taxon>Pseudomonadati</taxon>
        <taxon>Pseudomonadota</taxon>
        <taxon>Alphaproteobacteria</taxon>
        <taxon>Hyphomicrobiales</taxon>
        <taxon>Boseaceae</taxon>
        <taxon>Bosea</taxon>
    </lineage>
</organism>
<dbReference type="RefSeq" id="WP_054210323.1">
    <property type="nucleotide sequence ID" value="NZ_LGSZ01000048.1"/>
</dbReference>
<name>A0A0N0MBB3_9HYPH</name>
<reference evidence="3 4" key="1">
    <citation type="submission" date="2015-07" db="EMBL/GenBank/DDBJ databases">
        <title>Whole genome sequencing of Bosea vaviloviae isolated from cave pool.</title>
        <authorList>
            <person name="Tan N.E.H."/>
            <person name="Lee Y.P."/>
            <person name="Gan H.M."/>
            <person name="Barton H."/>
            <person name="Savka M.A."/>
        </authorList>
    </citation>
    <scope>NUCLEOTIDE SEQUENCE [LARGE SCALE GENOMIC DNA]</scope>
    <source>
        <strain evidence="3 4">SD260</strain>
    </source>
</reference>
<evidence type="ECO:0000313" key="3">
    <source>
        <dbReference type="EMBL" id="KPH79652.1"/>
    </source>
</evidence>
<dbReference type="PANTHER" id="PTHR37957:SF1">
    <property type="entry name" value="PHYTASE-LIKE DOMAIN-CONTAINING PROTEIN"/>
    <property type="match status" value="1"/>
</dbReference>
<comment type="caution">
    <text evidence="3">The sequence shown here is derived from an EMBL/GenBank/DDBJ whole genome shotgun (WGS) entry which is preliminary data.</text>
</comment>
<dbReference type="PANTHER" id="PTHR37957">
    <property type="entry name" value="BLR7070 PROTEIN"/>
    <property type="match status" value="1"/>
</dbReference>
<dbReference type="EMBL" id="LGSZ01000048">
    <property type="protein sequence ID" value="KPH79652.1"/>
    <property type="molecule type" value="Genomic_DNA"/>
</dbReference>
<proteinExistence type="predicted"/>